<sequence>MDLTAQTKRPVSGAAPRGEAQVKCIHFVSIRYILGIFVGTDSVTSYSTPGIYFYSQADKPTLICPMTVKKEKNYLSIINLSSINLLPISVIYQSSIT</sequence>
<dbReference type="EMBL" id="CM004479">
    <property type="protein sequence ID" value="OCT70034.1"/>
    <property type="molecule type" value="Genomic_DNA"/>
</dbReference>
<organism evidence="1 2">
    <name type="scientific">Xenopus laevis</name>
    <name type="common">African clawed frog</name>
    <dbReference type="NCBI Taxonomy" id="8355"/>
    <lineage>
        <taxon>Eukaryota</taxon>
        <taxon>Metazoa</taxon>
        <taxon>Chordata</taxon>
        <taxon>Craniata</taxon>
        <taxon>Vertebrata</taxon>
        <taxon>Euteleostomi</taxon>
        <taxon>Amphibia</taxon>
        <taxon>Batrachia</taxon>
        <taxon>Anura</taxon>
        <taxon>Pipoidea</taxon>
        <taxon>Pipidae</taxon>
        <taxon>Xenopodinae</taxon>
        <taxon>Xenopus</taxon>
        <taxon>Xenopus</taxon>
    </lineage>
</organism>
<evidence type="ECO:0000313" key="1">
    <source>
        <dbReference type="EMBL" id="OCT70034.1"/>
    </source>
</evidence>
<evidence type="ECO:0000313" key="2">
    <source>
        <dbReference type="Proteomes" id="UP000694892"/>
    </source>
</evidence>
<protein>
    <submittedName>
        <fullName evidence="1">Uncharacterized protein</fullName>
    </submittedName>
</protein>
<reference evidence="2" key="1">
    <citation type="journal article" date="2016" name="Nature">
        <title>Genome evolution in the allotetraploid frog Xenopus laevis.</title>
        <authorList>
            <person name="Session A.M."/>
            <person name="Uno Y."/>
            <person name="Kwon T."/>
            <person name="Chapman J.A."/>
            <person name="Toyoda A."/>
            <person name="Takahashi S."/>
            <person name="Fukui A."/>
            <person name="Hikosaka A."/>
            <person name="Suzuki A."/>
            <person name="Kondo M."/>
            <person name="van Heeringen S.J."/>
            <person name="Quigley I."/>
            <person name="Heinz S."/>
            <person name="Ogino H."/>
            <person name="Ochi H."/>
            <person name="Hellsten U."/>
            <person name="Lyons J.B."/>
            <person name="Simakov O."/>
            <person name="Putnam N."/>
            <person name="Stites J."/>
            <person name="Kuroki Y."/>
            <person name="Tanaka T."/>
            <person name="Michiue T."/>
            <person name="Watanabe M."/>
            <person name="Bogdanovic O."/>
            <person name="Lister R."/>
            <person name="Georgiou G."/>
            <person name="Paranjpe S.S."/>
            <person name="van Kruijsbergen I."/>
            <person name="Shu S."/>
            <person name="Carlson J."/>
            <person name="Kinoshita T."/>
            <person name="Ohta Y."/>
            <person name="Mawaribuchi S."/>
            <person name="Jenkins J."/>
            <person name="Grimwood J."/>
            <person name="Schmutz J."/>
            <person name="Mitros T."/>
            <person name="Mozaffari S.V."/>
            <person name="Suzuki Y."/>
            <person name="Haramoto Y."/>
            <person name="Yamamoto T.S."/>
            <person name="Takagi C."/>
            <person name="Heald R."/>
            <person name="Miller K."/>
            <person name="Haudenschild C."/>
            <person name="Kitzman J."/>
            <person name="Nakayama T."/>
            <person name="Izutsu Y."/>
            <person name="Robert J."/>
            <person name="Fortriede J."/>
            <person name="Burns K."/>
            <person name="Lotay V."/>
            <person name="Karimi K."/>
            <person name="Yasuoka Y."/>
            <person name="Dichmann D.S."/>
            <person name="Flajnik M.F."/>
            <person name="Houston D.W."/>
            <person name="Shendure J."/>
            <person name="DuPasquier L."/>
            <person name="Vize P.D."/>
            <person name="Zorn A.M."/>
            <person name="Ito M."/>
            <person name="Marcotte E.M."/>
            <person name="Wallingford J.B."/>
            <person name="Ito Y."/>
            <person name="Asashima M."/>
            <person name="Ueno N."/>
            <person name="Matsuda Y."/>
            <person name="Veenstra G.J."/>
            <person name="Fujiyama A."/>
            <person name="Harland R.M."/>
            <person name="Taira M."/>
            <person name="Rokhsar D.S."/>
        </authorList>
    </citation>
    <scope>NUCLEOTIDE SEQUENCE [LARGE SCALE GENOMIC DNA]</scope>
    <source>
        <strain evidence="2">J</strain>
    </source>
</reference>
<dbReference type="Proteomes" id="UP000694892">
    <property type="component" value="Chromosome 7S"/>
</dbReference>
<accession>A0A974CB53</accession>
<gene>
    <name evidence="1" type="ORF">XELAEV_18036958mg</name>
</gene>
<dbReference type="AlphaFoldDB" id="A0A974CB53"/>
<name>A0A974CB53_XENLA</name>
<proteinExistence type="predicted"/>